<keyword evidence="2" id="KW-1185">Reference proteome</keyword>
<dbReference type="RefSeq" id="WP_077276006.1">
    <property type="nucleotide sequence ID" value="NZ_CP019609.1"/>
</dbReference>
<dbReference type="KEGG" id="vpi:BW732_06650"/>
<sequence length="186" mass="20210">MKKIITIVSALLLCVLFSTTVSANNPLTENEKQIIQELKSIKGADGKEYFTPTDRVTQAENTFKTNTYTDAQTKEVLDLITSSKELITQNSKGIVGTDLEDFGRQLPKDVKDQLRDNFTKAANILGLKVDPKTFSLLDSNGKGIASTKAPIVKATGANYTPSFLIVGSLFVGALGMAVIGKKYWMA</sequence>
<dbReference type="STRING" id="633807.BW732_06650"/>
<dbReference type="AlphaFoldDB" id="A0A1Q2D663"/>
<proteinExistence type="predicted"/>
<dbReference type="OrthoDB" id="2192851at2"/>
<reference evidence="1 2" key="1">
    <citation type="journal article" date="2010" name="Int. J. Syst. Evol. Microbiol.">
        <title>Vagococcus penaei sp. nov., isolated from spoilage microbiota of cooked shrimp (Penaeus vannamei).</title>
        <authorList>
            <person name="Jaffres E."/>
            <person name="Prevost H."/>
            <person name="Rossero A."/>
            <person name="Joffraud J.J."/>
            <person name="Dousset X."/>
        </authorList>
    </citation>
    <scope>NUCLEOTIDE SEQUENCE [LARGE SCALE GENOMIC DNA]</scope>
    <source>
        <strain evidence="1 2">CD276</strain>
    </source>
</reference>
<name>A0A1Q2D663_9ENTE</name>
<gene>
    <name evidence="1" type="ORF">BW732_06650</name>
</gene>
<accession>A0A1Q2D663</accession>
<dbReference type="EMBL" id="CP019609">
    <property type="protein sequence ID" value="AQP53929.1"/>
    <property type="molecule type" value="Genomic_DNA"/>
</dbReference>
<organism evidence="1 2">
    <name type="scientific">Vagococcus penaei</name>
    <dbReference type="NCBI Taxonomy" id="633807"/>
    <lineage>
        <taxon>Bacteria</taxon>
        <taxon>Bacillati</taxon>
        <taxon>Bacillota</taxon>
        <taxon>Bacilli</taxon>
        <taxon>Lactobacillales</taxon>
        <taxon>Enterococcaceae</taxon>
        <taxon>Vagococcus</taxon>
    </lineage>
</organism>
<protein>
    <submittedName>
        <fullName evidence="1">Uncharacterized protein</fullName>
    </submittedName>
</protein>
<dbReference type="Proteomes" id="UP000188246">
    <property type="component" value="Chromosome"/>
</dbReference>
<evidence type="ECO:0000313" key="2">
    <source>
        <dbReference type="Proteomes" id="UP000188246"/>
    </source>
</evidence>
<evidence type="ECO:0000313" key="1">
    <source>
        <dbReference type="EMBL" id="AQP53929.1"/>
    </source>
</evidence>